<keyword evidence="3" id="KW-1185">Reference proteome</keyword>
<accession>A0ABP9LLA9</accession>
<evidence type="ECO:0000256" key="1">
    <source>
        <dbReference type="SAM" id="Phobius"/>
    </source>
</evidence>
<keyword evidence="1" id="KW-1133">Transmembrane helix</keyword>
<evidence type="ECO:0000313" key="3">
    <source>
        <dbReference type="Proteomes" id="UP001500124"/>
    </source>
</evidence>
<feature type="transmembrane region" description="Helical" evidence="1">
    <location>
        <begin position="26"/>
        <end position="49"/>
    </location>
</feature>
<sequence>MSIPDLLRIAAAEDSGPDVGKLIGQFAQYGVVGLVVVLLILGVIVPKYVMTSLTADRDKWREAFEKERDAHQATRKQLAKAEERGDVAVEQGKTLTHLLEELGHRPALPGSA</sequence>
<dbReference type="EMBL" id="BAABKC010000128">
    <property type="protein sequence ID" value="GAA5078529.1"/>
    <property type="molecule type" value="Genomic_DNA"/>
</dbReference>
<dbReference type="Proteomes" id="UP001500124">
    <property type="component" value="Unassembled WGS sequence"/>
</dbReference>
<comment type="caution">
    <text evidence="2">The sequence shown here is derived from an EMBL/GenBank/DDBJ whole genome shotgun (WGS) entry which is preliminary data.</text>
</comment>
<dbReference type="RefSeq" id="WP_345672085.1">
    <property type="nucleotide sequence ID" value="NZ_BAABKC010000128.1"/>
</dbReference>
<proteinExistence type="predicted"/>
<keyword evidence="1" id="KW-0472">Membrane</keyword>
<gene>
    <name evidence="2" type="ORF">GCM10023336_70340</name>
</gene>
<reference evidence="3" key="1">
    <citation type="journal article" date="2019" name="Int. J. Syst. Evol. Microbiol.">
        <title>The Global Catalogue of Microorganisms (GCM) 10K type strain sequencing project: providing services to taxonomists for standard genome sequencing and annotation.</title>
        <authorList>
            <consortium name="The Broad Institute Genomics Platform"/>
            <consortium name="The Broad Institute Genome Sequencing Center for Infectious Disease"/>
            <person name="Wu L."/>
            <person name="Ma J."/>
        </authorList>
    </citation>
    <scope>NUCLEOTIDE SEQUENCE [LARGE SCALE GENOMIC DNA]</scope>
    <source>
        <strain evidence="3">JCM 18410</strain>
    </source>
</reference>
<evidence type="ECO:0000313" key="2">
    <source>
        <dbReference type="EMBL" id="GAA5078529.1"/>
    </source>
</evidence>
<protein>
    <submittedName>
        <fullName evidence="2">Uncharacterized protein</fullName>
    </submittedName>
</protein>
<name>A0ABP9LLA9_9ACTN</name>
<keyword evidence="1" id="KW-0812">Transmembrane</keyword>
<organism evidence="2 3">
    <name type="scientific">Streptomyces similanensis</name>
    <dbReference type="NCBI Taxonomy" id="1274988"/>
    <lineage>
        <taxon>Bacteria</taxon>
        <taxon>Bacillati</taxon>
        <taxon>Actinomycetota</taxon>
        <taxon>Actinomycetes</taxon>
        <taxon>Kitasatosporales</taxon>
        <taxon>Streptomycetaceae</taxon>
        <taxon>Streptomyces</taxon>
    </lineage>
</organism>